<evidence type="ECO:0000313" key="2">
    <source>
        <dbReference type="EMBL" id="SHL13241.1"/>
    </source>
</evidence>
<dbReference type="STRING" id="1434701.SAMN05443634_10688"/>
<dbReference type="Proteomes" id="UP000650994">
    <property type="component" value="Unassembled WGS sequence"/>
</dbReference>
<evidence type="ECO:0000313" key="1">
    <source>
        <dbReference type="EMBL" id="GGE93555.1"/>
    </source>
</evidence>
<accession>A0A1M6Y4Q9</accession>
<reference evidence="3" key="3">
    <citation type="submission" date="2016-11" db="EMBL/GenBank/DDBJ databases">
        <authorList>
            <person name="Varghese N."/>
            <person name="Submissions S."/>
        </authorList>
    </citation>
    <scope>NUCLEOTIDE SEQUENCE [LARGE SCALE GENOMIC DNA]</scope>
    <source>
        <strain evidence="3">DSM 27989</strain>
    </source>
</reference>
<evidence type="ECO:0000313" key="4">
    <source>
        <dbReference type="Proteomes" id="UP000650994"/>
    </source>
</evidence>
<dbReference type="AlphaFoldDB" id="A0A1M6Y4Q9"/>
<keyword evidence="4" id="KW-1185">Reference proteome</keyword>
<protein>
    <submittedName>
        <fullName evidence="2">Uncharacterized protein</fullName>
    </submittedName>
</protein>
<reference evidence="1" key="1">
    <citation type="journal article" date="2014" name="Int. J. Syst. Evol. Microbiol.">
        <title>Complete genome of a new Firmicutes species belonging to the dominant human colonic microbiota ('Ruminococcus bicirculans') reveals two chromosomes and a selective capacity to utilize plant glucans.</title>
        <authorList>
            <consortium name="NISC Comparative Sequencing Program"/>
            <person name="Wegmann U."/>
            <person name="Louis P."/>
            <person name="Goesmann A."/>
            <person name="Henrissat B."/>
            <person name="Duncan S.H."/>
            <person name="Flint H.J."/>
        </authorList>
    </citation>
    <scope>NUCLEOTIDE SEQUENCE</scope>
    <source>
        <strain evidence="1">CGMCC 1.12707</strain>
    </source>
</reference>
<dbReference type="RefSeq" id="WP_072931655.1">
    <property type="nucleotide sequence ID" value="NZ_BMFL01000005.1"/>
</dbReference>
<reference evidence="1" key="5">
    <citation type="submission" date="2024-05" db="EMBL/GenBank/DDBJ databases">
        <authorList>
            <person name="Sun Q."/>
            <person name="Zhou Y."/>
        </authorList>
    </citation>
    <scope>NUCLEOTIDE SEQUENCE</scope>
    <source>
        <strain evidence="1">CGMCC 1.12707</strain>
    </source>
</reference>
<proteinExistence type="predicted"/>
<dbReference type="Proteomes" id="UP000184120">
    <property type="component" value="Unassembled WGS sequence"/>
</dbReference>
<reference evidence="2" key="2">
    <citation type="submission" date="2016-11" db="EMBL/GenBank/DDBJ databases">
        <authorList>
            <person name="Jaros S."/>
            <person name="Januszkiewicz K."/>
            <person name="Wedrychowicz H."/>
        </authorList>
    </citation>
    <scope>NUCLEOTIDE SEQUENCE [LARGE SCALE GENOMIC DNA]</scope>
    <source>
        <strain evidence="2">DSM 27989</strain>
    </source>
</reference>
<reference evidence="4" key="4">
    <citation type="journal article" date="2019" name="Int. J. Syst. Evol. Microbiol.">
        <title>The Global Catalogue of Microorganisms (GCM) 10K type strain sequencing project: providing services to taxonomists for standard genome sequencing and annotation.</title>
        <authorList>
            <consortium name="The Broad Institute Genomics Platform"/>
            <consortium name="The Broad Institute Genome Sequencing Center for Infectious Disease"/>
            <person name="Wu L."/>
            <person name="Ma J."/>
        </authorList>
    </citation>
    <scope>NUCLEOTIDE SEQUENCE [LARGE SCALE GENOMIC DNA]</scope>
    <source>
        <strain evidence="4">CGMCC 1.12707</strain>
    </source>
</reference>
<name>A0A1M6Y4Q9_9FLAO</name>
<dbReference type="EMBL" id="FRBH01000006">
    <property type="protein sequence ID" value="SHL13241.1"/>
    <property type="molecule type" value="Genomic_DNA"/>
</dbReference>
<evidence type="ECO:0000313" key="3">
    <source>
        <dbReference type="Proteomes" id="UP000184120"/>
    </source>
</evidence>
<gene>
    <name evidence="1" type="ORF">GCM10010984_08940</name>
    <name evidence="2" type="ORF">SAMN05443634_10688</name>
</gene>
<dbReference type="OrthoDB" id="1488700at2"/>
<sequence>MKYFLFFIFCISVAITKGQIGINTNQPKAQLQVSAKNLVSGELDTGFGVPLLNNFPEINPTVEQNGMLIYLDTTSVSNATGYYYWDAATTSWEFMLDNVSKDLDTSKTIVLGTKFSPSNIGGTITRANVPFEYITTLDASFELSNGGLKVGKTSTYYLTFSGGVVKDVNAAVFDYSTEILINGNPSNNLTSTNSAPANGGGNTRSATFYIATVLNFNKNDVITVRTTKTSGTPNSSQVSVDTPYTLTLINMK</sequence>
<organism evidence="2 3">
    <name type="scientific">Chishuiella changwenlii</name>
    <dbReference type="NCBI Taxonomy" id="1434701"/>
    <lineage>
        <taxon>Bacteria</taxon>
        <taxon>Pseudomonadati</taxon>
        <taxon>Bacteroidota</taxon>
        <taxon>Flavobacteriia</taxon>
        <taxon>Flavobacteriales</taxon>
        <taxon>Weeksellaceae</taxon>
        <taxon>Chishuiella</taxon>
    </lineage>
</organism>
<dbReference type="EMBL" id="BMFL01000005">
    <property type="protein sequence ID" value="GGE93555.1"/>
    <property type="molecule type" value="Genomic_DNA"/>
</dbReference>